<organism evidence="2 3">
    <name type="scientific">Pseudomonas fluorescens</name>
    <dbReference type="NCBI Taxonomy" id="294"/>
    <lineage>
        <taxon>Bacteria</taxon>
        <taxon>Pseudomonadati</taxon>
        <taxon>Pseudomonadota</taxon>
        <taxon>Gammaproteobacteria</taxon>
        <taxon>Pseudomonadales</taxon>
        <taxon>Pseudomonadaceae</taxon>
        <taxon>Pseudomonas</taxon>
    </lineage>
</organism>
<dbReference type="AlphaFoldDB" id="A0A345URR1"/>
<reference evidence="2 3" key="1">
    <citation type="submission" date="2017-07" db="EMBL/GenBank/DDBJ databases">
        <title>Genome sequence of Pseudomonas NEP1.</title>
        <authorList>
            <person name="Nascimento F.X."/>
        </authorList>
    </citation>
    <scope>NUCLEOTIDE SEQUENCE [LARGE SCALE GENOMIC DNA]</scope>
    <source>
        <strain evidence="2 3">NEP1</strain>
    </source>
</reference>
<feature type="coiled-coil region" evidence="1">
    <location>
        <begin position="346"/>
        <end position="433"/>
    </location>
</feature>
<evidence type="ECO:0000256" key="1">
    <source>
        <dbReference type="SAM" id="Coils"/>
    </source>
</evidence>
<dbReference type="RefSeq" id="WP_115076487.1">
    <property type="nucleotide sequence ID" value="NZ_CP022313.1"/>
</dbReference>
<keyword evidence="1" id="KW-0175">Coiled coil</keyword>
<evidence type="ECO:0000313" key="2">
    <source>
        <dbReference type="EMBL" id="AXJ03163.1"/>
    </source>
</evidence>
<proteinExistence type="predicted"/>
<gene>
    <name evidence="2" type="ORF">CFN16_03195</name>
</gene>
<dbReference type="EMBL" id="CP022313">
    <property type="protein sequence ID" value="AXJ03163.1"/>
    <property type="molecule type" value="Genomic_DNA"/>
</dbReference>
<dbReference type="Proteomes" id="UP000254535">
    <property type="component" value="Chromosome"/>
</dbReference>
<evidence type="ECO:0000313" key="3">
    <source>
        <dbReference type="Proteomes" id="UP000254535"/>
    </source>
</evidence>
<dbReference type="Gene3D" id="3.40.1140.10">
    <property type="match status" value="1"/>
</dbReference>
<sequence length="985" mass="111659">MSIESMFHETFKMKQIVLINSGAYCYTKVRIDQHTALLGDNNKGKTSMLNALKFFLLPEENLHDCERKFGFKSTKGYYGRDATFGFYFPERNSFMVLEAENPHGPFCIILNVGTKQYSYERTAVPVQYSEIEHLFWNHESSLNGGMGAPIEELSRSQIELPLKRLGAVVIKDVANIKERIYKHQPTRPDAGRFCLLPLKSGGGQAREIDAWKRLIHLAFDIAAKDKRTLPDTIATIIEGRKDRTEAELNVNLIEILSRYEILSSVKNRLQMIRNGQPYWDRFNQGFADFYAQSSDLMNLLCDVEQSINEQGSAYLDVRMQCSANYSAVKEGADHQREQVISKNTQLKELKGAIGEIRKNYDRIKKDSIDLSTAMHGYASMTPEEIAAALAAQVEEDRADIKALKDDGEFRREFEQLTREINKGSQKVKELEILIEGARPSLLDLDQIPRRTADILYSLNQEVFTGECPPLLEGNIETISDFTALFNELDGSLTFLSSPTPVPVKHYDAGKLLQSRKDELASVGKRLTQQKRRANDLANKTKMSVEQIEATIAAKQSQIEKDERNIALLKRHGFIEEEFVRLGQEQGEATERYAIFEARCLELNQQLDEANRLVDQARTALEAAKEREQSMLRWGRTVNDILHSRLEYLNTGYQRAERQEIVLTQDLMDTIESRSQATTRSFNQIKLLVSDLLDVVALDDDAEHSHRSAISLETLTNLHEKYRILYGRLDMEESNHFNQVVQHNDDTMIQIQSIRHARTLISTFIKEIENHLSSIKVSNLTAVAIDCKLHPQFDELLKTVDSVNLTGGELPPQVLYDRLGSFCTQFVESDQRRDATLNMARLIVSVDYRVKLHGSDEFTVEAQSTGTSVMINCRLLAFLLKELLQADTKVSLPLFIDELSNLDDKNLRSARDIADADGFCVFGATPGLTSGISKVLGNYMNLDYFNATDQSYSPNRTILYTGVSESLIALECLEAVEPNLAAEMEE</sequence>
<protein>
    <submittedName>
        <fullName evidence="2">Uncharacterized protein</fullName>
    </submittedName>
</protein>
<accession>A0A345URR1</accession>
<feature type="coiled-coil region" evidence="1">
    <location>
        <begin position="544"/>
        <end position="626"/>
    </location>
</feature>
<name>A0A345URR1_PSEFL</name>